<feature type="domain" description="Pyruvate/ketoisovalerate oxidoreductase catalytic" evidence="2">
    <location>
        <begin position="17"/>
        <end position="208"/>
    </location>
</feature>
<dbReference type="AlphaFoldDB" id="A0A7X0JV69"/>
<dbReference type="GO" id="GO:0043805">
    <property type="term" value="F:indolepyruvate ferredoxin oxidoreductase activity"/>
    <property type="evidence" value="ECO:0007669"/>
    <property type="project" value="UniProtKB-EC"/>
</dbReference>
<dbReference type="EC" id="1.2.7.8" evidence="4"/>
<keyword evidence="1 4" id="KW-0560">Oxidoreductase</keyword>
<gene>
    <name evidence="4" type="ORF">HNR48_002295</name>
</gene>
<dbReference type="EMBL" id="JACHHT010000002">
    <property type="protein sequence ID" value="MBB6522010.1"/>
    <property type="molecule type" value="Genomic_DNA"/>
</dbReference>
<evidence type="ECO:0000259" key="2">
    <source>
        <dbReference type="Pfam" id="PF01558"/>
    </source>
</evidence>
<feature type="domain" description="DUF6537" evidence="3">
    <location>
        <begin position="256"/>
        <end position="468"/>
    </location>
</feature>
<proteinExistence type="predicted"/>
<dbReference type="InterPro" id="IPR002869">
    <property type="entry name" value="Pyrv_flavodox_OxRed_cen"/>
</dbReference>
<dbReference type="Proteomes" id="UP000528457">
    <property type="component" value="Unassembled WGS sequence"/>
</dbReference>
<name>A0A7X0JV69_9GAMM</name>
<organism evidence="4 5">
    <name type="scientific">Pseudoteredinibacter isoporae</name>
    <dbReference type="NCBI Taxonomy" id="570281"/>
    <lineage>
        <taxon>Bacteria</taxon>
        <taxon>Pseudomonadati</taxon>
        <taxon>Pseudomonadota</taxon>
        <taxon>Gammaproteobacteria</taxon>
        <taxon>Cellvibrionales</taxon>
        <taxon>Cellvibrionaceae</taxon>
        <taxon>Pseudoteredinibacter</taxon>
    </lineage>
</organism>
<keyword evidence="5" id="KW-1185">Reference proteome</keyword>
<dbReference type="Pfam" id="PF20169">
    <property type="entry name" value="DUF6537"/>
    <property type="match status" value="1"/>
</dbReference>
<reference evidence="4 5" key="1">
    <citation type="submission" date="2020-08" db="EMBL/GenBank/DDBJ databases">
        <title>Genomic Encyclopedia of Type Strains, Phase IV (KMG-IV): sequencing the most valuable type-strain genomes for metagenomic binning, comparative biology and taxonomic classification.</title>
        <authorList>
            <person name="Goeker M."/>
        </authorList>
    </citation>
    <scope>NUCLEOTIDE SEQUENCE [LARGE SCALE GENOMIC DNA]</scope>
    <source>
        <strain evidence="4 5">DSM 22368</strain>
    </source>
</reference>
<dbReference type="InParanoid" id="A0A7X0JV69"/>
<dbReference type="Pfam" id="PF01558">
    <property type="entry name" value="POR"/>
    <property type="match status" value="1"/>
</dbReference>
<dbReference type="InterPro" id="IPR019752">
    <property type="entry name" value="Pyrv/ketoisovalerate_OxRed_cat"/>
</dbReference>
<dbReference type="PANTHER" id="PTHR43854">
    <property type="entry name" value="INDOLEPYRUVATE OXIDOREDUCTASE SUBUNIT IORB"/>
    <property type="match status" value="1"/>
</dbReference>
<dbReference type="PANTHER" id="PTHR43854:SF1">
    <property type="entry name" value="INDOLEPYRUVATE OXIDOREDUCTASE SUBUNIT IORB"/>
    <property type="match status" value="1"/>
</dbReference>
<dbReference type="RefSeq" id="WP_166846987.1">
    <property type="nucleotide sequence ID" value="NZ_JAAONY010000002.1"/>
</dbReference>
<sequence length="508" mass="55832">MSEQAVKPITIAISAMGGQGGGVLSNWIRDLAESNGYVAQSTSVPGVAQRTGATIYYLELFSQAAMAQSDQEPVLAMTPVPGDVDVLIAAELVEAGRALQRGFVSADRTTLIATTHRSYTVSERQQKGNGLVDSDKIVAIAEQQAKRLIAFDMNQVAIENHSVISSALFGALAASEALPFSKAQFESAIEAGGVAVASSLAAFNAAYEKGQAEKPEAVSEPDDGSVFSELPEQARTDSARRLLQRVRDEIPEGSQTLVFEAVKQLVDYQDPEYAHQYLDRLNRVVKQDSEAQSFALGHELAKQLALWMAFQDTIRVAEQKIRADRFEKIRREVKASDEQMVYPVEFLHPRVEEICDSMPKSLGEWALNNRFARGCISALFSHGRKLQSAKLSGFLQLYMLASMKSGRRKTLRYFHENNHIEAWLGRIEKAVTRDYDSALEIAKCQNLIKGYSDTHARGYENFNAIMAEVDAWLVSSENSCAARIAKLHKAALTGEDRSAFEAELALAS</sequence>
<keyword evidence="4" id="KW-0670">Pyruvate</keyword>
<dbReference type="NCBIfam" id="NF006179">
    <property type="entry name" value="PRK08312.1"/>
    <property type="match status" value="1"/>
</dbReference>
<accession>A0A7X0JV69</accession>
<comment type="caution">
    <text evidence="4">The sequence shown here is derived from an EMBL/GenBank/DDBJ whole genome shotgun (WGS) entry which is preliminary data.</text>
</comment>
<evidence type="ECO:0000313" key="5">
    <source>
        <dbReference type="Proteomes" id="UP000528457"/>
    </source>
</evidence>
<evidence type="ECO:0000256" key="1">
    <source>
        <dbReference type="ARBA" id="ARBA00023002"/>
    </source>
</evidence>
<dbReference type="InterPro" id="IPR052198">
    <property type="entry name" value="IorB_Oxidoreductase"/>
</dbReference>
<protein>
    <submittedName>
        <fullName evidence="4">Indolepyruvate ferredoxin oxidoreductase beta subunit</fullName>
        <ecNumber evidence="4">1.2.7.8</ecNumber>
    </submittedName>
</protein>
<evidence type="ECO:0000313" key="4">
    <source>
        <dbReference type="EMBL" id="MBB6522010.1"/>
    </source>
</evidence>
<dbReference type="Gene3D" id="3.40.920.10">
    <property type="entry name" value="Pyruvate-ferredoxin oxidoreductase, PFOR, domain III"/>
    <property type="match status" value="1"/>
</dbReference>
<evidence type="ECO:0000259" key="3">
    <source>
        <dbReference type="Pfam" id="PF20169"/>
    </source>
</evidence>
<dbReference type="InterPro" id="IPR046667">
    <property type="entry name" value="DUF6537"/>
</dbReference>